<accession>A0A9W7DMG1</accession>
<dbReference type="EMBL" id="BRXW01000358">
    <property type="protein sequence ID" value="GMH47657.1"/>
    <property type="molecule type" value="Genomic_DNA"/>
</dbReference>
<dbReference type="Proteomes" id="UP001165122">
    <property type="component" value="Unassembled WGS sequence"/>
</dbReference>
<feature type="signal peptide" evidence="3">
    <location>
        <begin position="1"/>
        <end position="21"/>
    </location>
</feature>
<evidence type="ECO:0000313" key="4">
    <source>
        <dbReference type="EMBL" id="GMH47657.1"/>
    </source>
</evidence>
<reference evidence="5" key="1">
    <citation type="journal article" date="2023" name="Commun. Biol.">
        <title>Genome analysis of Parmales, the sister group of diatoms, reveals the evolutionary specialization of diatoms from phago-mixotrophs to photoautotrophs.</title>
        <authorList>
            <person name="Ban H."/>
            <person name="Sato S."/>
            <person name="Yoshikawa S."/>
            <person name="Yamada K."/>
            <person name="Nakamura Y."/>
            <person name="Ichinomiya M."/>
            <person name="Sato N."/>
            <person name="Blanc-Mathieu R."/>
            <person name="Endo H."/>
            <person name="Kuwata A."/>
            <person name="Ogata H."/>
        </authorList>
    </citation>
    <scope>NUCLEOTIDE SEQUENCE [LARGE SCALE GENOMIC DNA]</scope>
    <source>
        <strain evidence="5">NIES 3700</strain>
    </source>
</reference>
<keyword evidence="3" id="KW-0732">Signal</keyword>
<keyword evidence="2" id="KW-0472">Membrane</keyword>
<evidence type="ECO:0000256" key="2">
    <source>
        <dbReference type="SAM" id="Phobius"/>
    </source>
</evidence>
<organism evidence="4 5">
    <name type="scientific">Triparma laevis f. longispina</name>
    <dbReference type="NCBI Taxonomy" id="1714387"/>
    <lineage>
        <taxon>Eukaryota</taxon>
        <taxon>Sar</taxon>
        <taxon>Stramenopiles</taxon>
        <taxon>Ochrophyta</taxon>
        <taxon>Bolidophyceae</taxon>
        <taxon>Parmales</taxon>
        <taxon>Triparmaceae</taxon>
        <taxon>Triparma</taxon>
    </lineage>
</organism>
<evidence type="ECO:0000256" key="3">
    <source>
        <dbReference type="SAM" id="SignalP"/>
    </source>
</evidence>
<sequence length="186" mass="20283">MLSLQCFLLLAISIFVSTIDAFTPLPSLSHFTRLYSEEAMSKEAREAINHIELQQALGIESTTPPPKATLEASTLETKPPFESSPLPGESTPPFEASPLPPTDLTSDDTSSLPSSGISTLPTASLPPVPNKRVLPVVLMFGPLLLKFTAVMIVKIFMDVIITPLMVCMRYTKRFFMKPFGRGGKNT</sequence>
<keyword evidence="2" id="KW-0812">Transmembrane</keyword>
<name>A0A9W7DMG1_9STRA</name>
<feature type="transmembrane region" description="Helical" evidence="2">
    <location>
        <begin position="143"/>
        <end position="167"/>
    </location>
</feature>
<keyword evidence="5" id="KW-1185">Reference proteome</keyword>
<protein>
    <submittedName>
        <fullName evidence="4">Uncharacterized protein</fullName>
    </submittedName>
</protein>
<feature type="region of interest" description="Disordered" evidence="1">
    <location>
        <begin position="56"/>
        <end position="124"/>
    </location>
</feature>
<evidence type="ECO:0000313" key="5">
    <source>
        <dbReference type="Proteomes" id="UP001165122"/>
    </source>
</evidence>
<feature type="compositionally biased region" description="Low complexity" evidence="1">
    <location>
        <begin position="102"/>
        <end position="122"/>
    </location>
</feature>
<keyword evidence="2" id="KW-1133">Transmembrane helix</keyword>
<proteinExistence type="predicted"/>
<feature type="chain" id="PRO_5040968793" evidence="3">
    <location>
        <begin position="22"/>
        <end position="186"/>
    </location>
</feature>
<comment type="caution">
    <text evidence="4">The sequence shown here is derived from an EMBL/GenBank/DDBJ whole genome shotgun (WGS) entry which is preliminary data.</text>
</comment>
<dbReference type="AlphaFoldDB" id="A0A9W7DMG1"/>
<evidence type="ECO:0000256" key="1">
    <source>
        <dbReference type="SAM" id="MobiDB-lite"/>
    </source>
</evidence>
<gene>
    <name evidence="4" type="ORF">TrLO_g8215</name>
</gene>